<feature type="transmembrane region" description="Helical" evidence="1">
    <location>
        <begin position="213"/>
        <end position="232"/>
    </location>
</feature>
<dbReference type="Pfam" id="PF04087">
    <property type="entry name" value="DUF389"/>
    <property type="match status" value="1"/>
</dbReference>
<feature type="transmembrane region" description="Helical" evidence="1">
    <location>
        <begin position="113"/>
        <end position="131"/>
    </location>
</feature>
<evidence type="ECO:0000256" key="1">
    <source>
        <dbReference type="SAM" id="Phobius"/>
    </source>
</evidence>
<feature type="transmembrane region" description="Helical" evidence="1">
    <location>
        <begin position="137"/>
        <end position="159"/>
    </location>
</feature>
<dbReference type="AlphaFoldDB" id="A0A922T9G2"/>
<dbReference type="PANTHER" id="PTHR20992:SF9">
    <property type="entry name" value="AT15442P-RELATED"/>
    <property type="match status" value="1"/>
</dbReference>
<protein>
    <recommendedName>
        <fullName evidence="4">DUF389 domain-containing protein</fullName>
    </recommendedName>
</protein>
<keyword evidence="1" id="KW-0472">Membrane</keyword>
<dbReference type="Proteomes" id="UP000052167">
    <property type="component" value="Unassembled WGS sequence"/>
</dbReference>
<gene>
    <name evidence="2" type="ORF">GV68_20460</name>
</gene>
<evidence type="ECO:0000313" key="2">
    <source>
        <dbReference type="EMBL" id="KEQ02622.1"/>
    </source>
</evidence>
<organism evidence="2 3">
    <name type="scientific">Pseudorhizobium pelagicum</name>
    <dbReference type="NCBI Taxonomy" id="1509405"/>
    <lineage>
        <taxon>Bacteria</taxon>
        <taxon>Pseudomonadati</taxon>
        <taxon>Pseudomonadota</taxon>
        <taxon>Alphaproteobacteria</taxon>
        <taxon>Hyphomicrobiales</taxon>
        <taxon>Rhizobiaceae</taxon>
        <taxon>Rhizobium/Agrobacterium group</taxon>
        <taxon>Pseudorhizobium</taxon>
    </lineage>
</organism>
<sequence>MPRQIEFAGAPGECLLLLERLHDHPGVARITLHSGASKVPEGDVLIVEAANQVAGEILNLFRELNLLHSGAVSISEPNATIRAQASQTISEEGNDAIWEETGAMMRQDTNPSFNFLALMGLAGAVAAFGIVSDTVHIVVGAMLIAPGFEPLLRVVYGVLGDRHSVTAGLRANTYGYLALAASAAVATPFALALSGTTVDQLAAGHWANYWSRIEASGIATSLVAGLAGGIIVSSRMKVLGTGVMVALALIPAMALVGMGIATGLPHLIFGGASRWVVEVLCVVMGGGLIILLKRKLLYRRASD</sequence>
<keyword evidence="1" id="KW-0812">Transmembrane</keyword>
<feature type="transmembrane region" description="Helical" evidence="1">
    <location>
        <begin position="171"/>
        <end position="193"/>
    </location>
</feature>
<reference evidence="2 3" key="1">
    <citation type="submission" date="2014-06" db="EMBL/GenBank/DDBJ databases">
        <title>Rhizobium pelagicum/R2-400B4.</title>
        <authorList>
            <person name="Kimes N.E."/>
            <person name="Lopez-Perez M."/>
        </authorList>
    </citation>
    <scope>NUCLEOTIDE SEQUENCE [LARGE SCALE GENOMIC DNA]</scope>
    <source>
        <strain evidence="2 3">R2-400B4</strain>
    </source>
</reference>
<feature type="transmembrane region" description="Helical" evidence="1">
    <location>
        <begin position="275"/>
        <end position="292"/>
    </location>
</feature>
<dbReference type="OrthoDB" id="9790659at2"/>
<dbReference type="InterPro" id="IPR005240">
    <property type="entry name" value="DUF389"/>
</dbReference>
<proteinExistence type="predicted"/>
<comment type="caution">
    <text evidence="2">The sequence shown here is derived from an EMBL/GenBank/DDBJ whole genome shotgun (WGS) entry which is preliminary data.</text>
</comment>
<name>A0A922T9G2_9HYPH</name>
<dbReference type="RefSeq" id="WP_037167926.1">
    <property type="nucleotide sequence ID" value="NZ_JOKI01000020.1"/>
</dbReference>
<keyword evidence="1" id="KW-1133">Transmembrane helix</keyword>
<dbReference type="EMBL" id="JOKJ01000047">
    <property type="protein sequence ID" value="KEQ02622.1"/>
    <property type="molecule type" value="Genomic_DNA"/>
</dbReference>
<dbReference type="PANTHER" id="PTHR20992">
    <property type="entry name" value="AT15442P-RELATED"/>
    <property type="match status" value="1"/>
</dbReference>
<evidence type="ECO:0000313" key="3">
    <source>
        <dbReference type="Proteomes" id="UP000052167"/>
    </source>
</evidence>
<feature type="transmembrane region" description="Helical" evidence="1">
    <location>
        <begin position="244"/>
        <end position="269"/>
    </location>
</feature>
<accession>A0A922T9G2</accession>
<keyword evidence="3" id="KW-1185">Reference proteome</keyword>
<evidence type="ECO:0008006" key="4">
    <source>
        <dbReference type="Google" id="ProtNLM"/>
    </source>
</evidence>